<sequence length="82" mass="9571">MHPGFWLFLVTLCLTEELAGASRDSVLKHVKENEQKKKKAKEKGAWVQLKRQNVPLTEAHFVRTDEKEPELLELVHYEFIAL</sequence>
<protein>
    <submittedName>
        <fullName evidence="2">60S ribosomal protein L21</fullName>
    </submittedName>
</protein>
<reference evidence="3" key="1">
    <citation type="submission" date="2012-07" db="EMBL/GenBank/DDBJ databases">
        <title>Genome of the Chinese tree shrew, a rising model animal genetically related to primates.</title>
        <authorList>
            <person name="Zhang G."/>
            <person name="Fan Y."/>
            <person name="Yao Y."/>
            <person name="Huang Z."/>
        </authorList>
    </citation>
    <scope>NUCLEOTIDE SEQUENCE [LARGE SCALE GENOMIC DNA]</scope>
</reference>
<feature type="chain" id="PRO_5004000257" evidence="1">
    <location>
        <begin position="22"/>
        <end position="82"/>
    </location>
</feature>
<organism evidence="2 3">
    <name type="scientific">Tupaia chinensis</name>
    <name type="common">Chinese tree shrew</name>
    <name type="synonym">Tupaia belangeri chinensis</name>
    <dbReference type="NCBI Taxonomy" id="246437"/>
    <lineage>
        <taxon>Eukaryota</taxon>
        <taxon>Metazoa</taxon>
        <taxon>Chordata</taxon>
        <taxon>Craniata</taxon>
        <taxon>Vertebrata</taxon>
        <taxon>Euteleostomi</taxon>
        <taxon>Mammalia</taxon>
        <taxon>Eutheria</taxon>
        <taxon>Euarchontoglires</taxon>
        <taxon>Scandentia</taxon>
        <taxon>Tupaiidae</taxon>
        <taxon>Tupaia</taxon>
    </lineage>
</organism>
<evidence type="ECO:0000313" key="2">
    <source>
        <dbReference type="EMBL" id="ELW70552.1"/>
    </source>
</evidence>
<dbReference type="Proteomes" id="UP000011518">
    <property type="component" value="Unassembled WGS sequence"/>
</dbReference>
<accession>L9LA13</accession>
<name>L9LA13_TUPCH</name>
<evidence type="ECO:0000256" key="1">
    <source>
        <dbReference type="SAM" id="SignalP"/>
    </source>
</evidence>
<keyword evidence="2" id="KW-0687">Ribonucleoprotein</keyword>
<dbReference type="EMBL" id="KB320490">
    <property type="protein sequence ID" value="ELW70552.1"/>
    <property type="molecule type" value="Genomic_DNA"/>
</dbReference>
<feature type="signal peptide" evidence="1">
    <location>
        <begin position="1"/>
        <end position="21"/>
    </location>
</feature>
<evidence type="ECO:0000313" key="3">
    <source>
        <dbReference type="Proteomes" id="UP000011518"/>
    </source>
</evidence>
<dbReference type="InParanoid" id="L9LA13"/>
<keyword evidence="2" id="KW-0689">Ribosomal protein</keyword>
<gene>
    <name evidence="2" type="ORF">TREES_T100020268</name>
</gene>
<proteinExistence type="predicted"/>
<dbReference type="STRING" id="246437.L9LA13"/>
<reference evidence="3" key="2">
    <citation type="journal article" date="2013" name="Nat. Commun.">
        <title>Genome of the Chinese tree shrew.</title>
        <authorList>
            <person name="Fan Y."/>
            <person name="Huang Z.Y."/>
            <person name="Cao C.C."/>
            <person name="Chen C.S."/>
            <person name="Chen Y.X."/>
            <person name="Fan D.D."/>
            <person name="He J."/>
            <person name="Hou H.L."/>
            <person name="Hu L."/>
            <person name="Hu X.T."/>
            <person name="Jiang X.T."/>
            <person name="Lai R."/>
            <person name="Lang Y.S."/>
            <person name="Liang B."/>
            <person name="Liao S.G."/>
            <person name="Mu D."/>
            <person name="Ma Y.Y."/>
            <person name="Niu Y.Y."/>
            <person name="Sun X.Q."/>
            <person name="Xia J.Q."/>
            <person name="Xiao J."/>
            <person name="Xiong Z.Q."/>
            <person name="Xu L."/>
            <person name="Yang L."/>
            <person name="Zhang Y."/>
            <person name="Zhao W."/>
            <person name="Zhao X.D."/>
            <person name="Zheng Y.T."/>
            <person name="Zhou J.M."/>
            <person name="Zhu Y.B."/>
            <person name="Zhang G.J."/>
            <person name="Wang J."/>
            <person name="Yao Y.G."/>
        </authorList>
    </citation>
    <scope>NUCLEOTIDE SEQUENCE [LARGE SCALE GENOMIC DNA]</scope>
</reference>
<dbReference type="Gene3D" id="6.10.250.3260">
    <property type="match status" value="1"/>
</dbReference>
<keyword evidence="3" id="KW-1185">Reference proteome</keyword>
<dbReference type="AlphaFoldDB" id="L9LA13"/>
<dbReference type="FunFam" id="6.10.250.3260:FF:000001">
    <property type="entry name" value="60S ribosomal protein L21"/>
    <property type="match status" value="1"/>
</dbReference>
<keyword evidence="1" id="KW-0732">Signal</keyword>
<dbReference type="GO" id="GO:0005840">
    <property type="term" value="C:ribosome"/>
    <property type="evidence" value="ECO:0007669"/>
    <property type="project" value="UniProtKB-KW"/>
</dbReference>
<dbReference type="eggNOG" id="KOG3544">
    <property type="taxonomic scope" value="Eukaryota"/>
</dbReference>